<keyword evidence="2" id="KW-0597">Phosphoprotein</keyword>
<evidence type="ECO:0000313" key="4">
    <source>
        <dbReference type="EMBL" id="RMI32505.1"/>
    </source>
</evidence>
<evidence type="ECO:0000256" key="1">
    <source>
        <dbReference type="ARBA" id="ARBA00022450"/>
    </source>
</evidence>
<dbReference type="Gene3D" id="3.40.50.12780">
    <property type="entry name" value="N-terminal domain of ligase-like"/>
    <property type="match status" value="1"/>
</dbReference>
<dbReference type="InterPro" id="IPR042099">
    <property type="entry name" value="ANL_N_sf"/>
</dbReference>
<dbReference type="InterPro" id="IPR036736">
    <property type="entry name" value="ACP-like_sf"/>
</dbReference>
<dbReference type="Proteomes" id="UP000278673">
    <property type="component" value="Unassembled WGS sequence"/>
</dbReference>
<comment type="caution">
    <text evidence="4">The sequence shown here is derived from an EMBL/GenBank/DDBJ whole genome shotgun (WGS) entry which is preliminary data.</text>
</comment>
<dbReference type="InterPro" id="IPR020806">
    <property type="entry name" value="PKS_PP-bd"/>
</dbReference>
<dbReference type="RefSeq" id="WP_122399325.1">
    <property type="nucleotide sequence ID" value="NZ_RFFJ01000199.1"/>
</dbReference>
<proteinExistence type="predicted"/>
<sequence length="325" mass="33771">MSGHQESTPYRLFADRAVGSPDEMAVEARDGAASYAELAALAEGLAGRLGETRVLGVAARGGLAASVALLASLRAGTTAVLLAPPAPGRDTPLVPDTPVDLVLTDPGDEVPGVWPGTARLSALADAPGGAVTARRDVRVGPALLVPAGPGEPWVPVGHDALTSGVARRCEEGAREPTAPAHPWREPTLRDAVVAMLAAWARGGTVVVGGPATRDAGPPEPLDPDTARRALTGLFRQVLADPAVGPDDDFFERGGHSLLALDLAFRVYEEYGLELSANDVFEHPTARRLADRMASGLLSAGAEYDALVDEIASLSDDEVRRFLHES</sequence>
<name>A0A3M2L9A6_9ACTN</name>
<dbReference type="GO" id="GO:0031177">
    <property type="term" value="F:phosphopantetheine binding"/>
    <property type="evidence" value="ECO:0007669"/>
    <property type="project" value="InterPro"/>
</dbReference>
<dbReference type="SMART" id="SM00823">
    <property type="entry name" value="PKS_PP"/>
    <property type="match status" value="1"/>
</dbReference>
<evidence type="ECO:0000256" key="2">
    <source>
        <dbReference type="ARBA" id="ARBA00022553"/>
    </source>
</evidence>
<organism evidence="4 5">
    <name type="scientific">Streptomyces triticirhizae</name>
    <dbReference type="NCBI Taxonomy" id="2483353"/>
    <lineage>
        <taxon>Bacteria</taxon>
        <taxon>Bacillati</taxon>
        <taxon>Actinomycetota</taxon>
        <taxon>Actinomycetes</taxon>
        <taxon>Kitasatosporales</taxon>
        <taxon>Streptomycetaceae</taxon>
        <taxon>Streptomyces</taxon>
    </lineage>
</organism>
<dbReference type="PANTHER" id="PTHR44845">
    <property type="entry name" value="CARRIER DOMAIN-CONTAINING PROTEIN"/>
    <property type="match status" value="1"/>
</dbReference>
<dbReference type="SUPFAM" id="SSF47336">
    <property type="entry name" value="ACP-like"/>
    <property type="match status" value="1"/>
</dbReference>
<dbReference type="Pfam" id="PF00550">
    <property type="entry name" value="PP-binding"/>
    <property type="match status" value="1"/>
</dbReference>
<gene>
    <name evidence="4" type="ORF">EBN88_25030</name>
</gene>
<dbReference type="InterPro" id="IPR009081">
    <property type="entry name" value="PP-bd_ACP"/>
</dbReference>
<dbReference type="GO" id="GO:0017000">
    <property type="term" value="P:antibiotic biosynthetic process"/>
    <property type="evidence" value="ECO:0007669"/>
    <property type="project" value="UniProtKB-ARBA"/>
</dbReference>
<protein>
    <recommendedName>
        <fullName evidence="3">Carrier domain-containing protein</fullName>
    </recommendedName>
</protein>
<evidence type="ECO:0000259" key="3">
    <source>
        <dbReference type="PROSITE" id="PS50075"/>
    </source>
</evidence>
<accession>A0A3M2L9A6</accession>
<keyword evidence="1" id="KW-0596">Phosphopantetheine</keyword>
<dbReference type="AlphaFoldDB" id="A0A3M2L9A6"/>
<dbReference type="EMBL" id="RFFJ01000199">
    <property type="protein sequence ID" value="RMI32505.1"/>
    <property type="molecule type" value="Genomic_DNA"/>
</dbReference>
<reference evidence="4 5" key="1">
    <citation type="submission" date="2018-10" db="EMBL/GenBank/DDBJ databases">
        <title>Isolation, diversity and antifungal activity of actinobacteria from wheat.</title>
        <authorList>
            <person name="Han C."/>
        </authorList>
    </citation>
    <scope>NUCLEOTIDE SEQUENCE [LARGE SCALE GENOMIC DNA]</scope>
    <source>
        <strain evidence="4 5">NEAU-YY642</strain>
    </source>
</reference>
<dbReference type="SUPFAM" id="SSF56801">
    <property type="entry name" value="Acetyl-CoA synthetase-like"/>
    <property type="match status" value="1"/>
</dbReference>
<keyword evidence="5" id="KW-1185">Reference proteome</keyword>
<dbReference type="PANTHER" id="PTHR44845:SF6">
    <property type="entry name" value="BETA-ALANINE-ACTIVATING ENZYME"/>
    <property type="match status" value="1"/>
</dbReference>
<feature type="domain" description="Carrier" evidence="3">
    <location>
        <begin position="221"/>
        <end position="296"/>
    </location>
</feature>
<evidence type="ECO:0000313" key="5">
    <source>
        <dbReference type="Proteomes" id="UP000278673"/>
    </source>
</evidence>
<dbReference type="Gene3D" id="1.10.1200.10">
    <property type="entry name" value="ACP-like"/>
    <property type="match status" value="1"/>
</dbReference>
<dbReference type="PROSITE" id="PS50075">
    <property type="entry name" value="CARRIER"/>
    <property type="match status" value="1"/>
</dbReference>